<dbReference type="SUPFAM" id="SSF49265">
    <property type="entry name" value="Fibronectin type III"/>
    <property type="match status" value="2"/>
</dbReference>
<dbReference type="AlphaFoldDB" id="A0A8J4XEY4"/>
<accession>A0A8J4XEY4</accession>
<keyword evidence="5" id="KW-0675">Receptor</keyword>
<evidence type="ECO:0000256" key="3">
    <source>
        <dbReference type="SAM" id="SignalP"/>
    </source>
</evidence>
<dbReference type="InterPro" id="IPR015373">
    <property type="entry name" value="Interferon/interleukin_rcp_dom"/>
</dbReference>
<comment type="caution">
    <text evidence="5">The sequence shown here is derived from an EMBL/GenBank/DDBJ whole genome shotgun (WGS) entry which is preliminary data.</text>
</comment>
<dbReference type="OrthoDB" id="9944680at2759"/>
<dbReference type="Proteomes" id="UP000727407">
    <property type="component" value="Unassembled WGS sequence"/>
</dbReference>
<gene>
    <name evidence="5" type="ORF">DAT39_006990</name>
</gene>
<feature type="transmembrane region" description="Helical" evidence="2">
    <location>
        <begin position="218"/>
        <end position="242"/>
    </location>
</feature>
<feature type="signal peptide" evidence="3">
    <location>
        <begin position="1"/>
        <end position="19"/>
    </location>
</feature>
<keyword evidence="2" id="KW-0812">Transmembrane</keyword>
<evidence type="ECO:0000256" key="1">
    <source>
        <dbReference type="SAM" id="MobiDB-lite"/>
    </source>
</evidence>
<dbReference type="GO" id="GO:0004896">
    <property type="term" value="F:cytokine receptor activity"/>
    <property type="evidence" value="ECO:0007669"/>
    <property type="project" value="TreeGrafter"/>
</dbReference>
<evidence type="ECO:0000313" key="5">
    <source>
        <dbReference type="EMBL" id="KAF5903285.1"/>
    </source>
</evidence>
<keyword evidence="3" id="KW-0732">Signal</keyword>
<sequence length="327" mass="36681">MSQSLALSLALLLIGTVSASLPRPQHAEMTAVDMNQTLHWDCNYTQLESPVNFTVMYAYSNFKENEDKYKQACSGSSECRCDFRRFKLDFMASYVVRVRAEAGNQHSDWTLRRFTPHEDVQLSLPRFTMKADRAVIVLTISESVMSAVMPLQYSVRYWERLDPQQENTIVYDGPHAPLRSLKSQTEYCVQVSTFSEGYKKFSNYSSAQCVYTTGETGVWVWLTPLILLFASAVVGASVYTYYKCRRNLPVFTAPESILAVPSVPLLEGVQEECCTIAHVITPAIPLTHTGNEEQEEDDVPELQAPESSCHWTDGAAQDSGFSSGLES</sequence>
<keyword evidence="2" id="KW-0472">Membrane</keyword>
<dbReference type="PANTHER" id="PTHR20859:SF46">
    <property type="entry name" value="INTERFERON GAMMA RECEPTOR 2"/>
    <property type="match status" value="1"/>
</dbReference>
<reference evidence="5" key="1">
    <citation type="submission" date="2020-07" db="EMBL/GenBank/DDBJ databases">
        <title>Clarias magur genome sequencing, assembly and annotation.</title>
        <authorList>
            <person name="Kushwaha B."/>
            <person name="Kumar R."/>
            <person name="Das P."/>
            <person name="Joshi C.G."/>
            <person name="Kumar D."/>
            <person name="Nagpure N.S."/>
            <person name="Pandey M."/>
            <person name="Agarwal S."/>
            <person name="Srivastava S."/>
            <person name="Singh M."/>
            <person name="Sahoo L."/>
            <person name="Jayasankar P."/>
            <person name="Meher P.K."/>
            <person name="Koringa P.G."/>
            <person name="Iquebal M.A."/>
            <person name="Das S.P."/>
            <person name="Bit A."/>
            <person name="Patnaik S."/>
            <person name="Patel N."/>
            <person name="Shah T.M."/>
            <person name="Hinsu A."/>
            <person name="Jena J.K."/>
        </authorList>
    </citation>
    <scope>NUCLEOTIDE SEQUENCE</scope>
    <source>
        <strain evidence="5">CIFAMagur01</strain>
        <tissue evidence="5">Testis</tissue>
    </source>
</reference>
<dbReference type="InterPro" id="IPR003961">
    <property type="entry name" value="FN3_dom"/>
</dbReference>
<name>A0A8J4XEY4_CLAMG</name>
<dbReference type="PANTHER" id="PTHR20859">
    <property type="entry name" value="INTERFERON/INTERLEUKIN RECEPTOR"/>
    <property type="match status" value="1"/>
</dbReference>
<feature type="chain" id="PRO_5035325015" evidence="3">
    <location>
        <begin position="20"/>
        <end position="327"/>
    </location>
</feature>
<dbReference type="Pfam" id="PF09294">
    <property type="entry name" value="Interfer-bind"/>
    <property type="match status" value="1"/>
</dbReference>
<keyword evidence="6" id="KW-1185">Reference proteome</keyword>
<protein>
    <submittedName>
        <fullName evidence="5">Interferon alpha/beta receptor 1a-like isoform X2</fullName>
    </submittedName>
</protein>
<feature type="region of interest" description="Disordered" evidence="1">
    <location>
        <begin position="287"/>
        <end position="327"/>
    </location>
</feature>
<evidence type="ECO:0000259" key="4">
    <source>
        <dbReference type="PROSITE" id="PS50853"/>
    </source>
</evidence>
<dbReference type="PROSITE" id="PS50853">
    <property type="entry name" value="FN3"/>
    <property type="match status" value="1"/>
</dbReference>
<dbReference type="InterPro" id="IPR050650">
    <property type="entry name" value="Type-II_Cytokine-TF_Rcpt"/>
</dbReference>
<dbReference type="InterPro" id="IPR036116">
    <property type="entry name" value="FN3_sf"/>
</dbReference>
<evidence type="ECO:0000313" key="6">
    <source>
        <dbReference type="Proteomes" id="UP000727407"/>
    </source>
</evidence>
<dbReference type="InterPro" id="IPR013783">
    <property type="entry name" value="Ig-like_fold"/>
</dbReference>
<dbReference type="EMBL" id="QNUK01000075">
    <property type="protein sequence ID" value="KAF5903285.1"/>
    <property type="molecule type" value="Genomic_DNA"/>
</dbReference>
<keyword evidence="2" id="KW-1133">Transmembrane helix</keyword>
<dbReference type="GO" id="GO:0005886">
    <property type="term" value="C:plasma membrane"/>
    <property type="evidence" value="ECO:0007669"/>
    <property type="project" value="TreeGrafter"/>
</dbReference>
<organism evidence="5 6">
    <name type="scientific">Clarias magur</name>
    <name type="common">Asian catfish</name>
    <name type="synonym">Macropteronotus magur</name>
    <dbReference type="NCBI Taxonomy" id="1594786"/>
    <lineage>
        <taxon>Eukaryota</taxon>
        <taxon>Metazoa</taxon>
        <taxon>Chordata</taxon>
        <taxon>Craniata</taxon>
        <taxon>Vertebrata</taxon>
        <taxon>Euteleostomi</taxon>
        <taxon>Actinopterygii</taxon>
        <taxon>Neopterygii</taxon>
        <taxon>Teleostei</taxon>
        <taxon>Ostariophysi</taxon>
        <taxon>Siluriformes</taxon>
        <taxon>Clariidae</taxon>
        <taxon>Clarias</taxon>
    </lineage>
</organism>
<dbReference type="Pfam" id="PF01108">
    <property type="entry name" value="Tissue_fac"/>
    <property type="match status" value="1"/>
</dbReference>
<dbReference type="Gene3D" id="2.60.40.10">
    <property type="entry name" value="Immunoglobulins"/>
    <property type="match status" value="2"/>
</dbReference>
<proteinExistence type="predicted"/>
<evidence type="ECO:0000256" key="2">
    <source>
        <dbReference type="SAM" id="Phobius"/>
    </source>
</evidence>
<feature type="domain" description="Fibronectin type-III" evidence="4">
    <location>
        <begin position="116"/>
        <end position="216"/>
    </location>
</feature>